<dbReference type="InterPro" id="IPR001753">
    <property type="entry name" value="Enoyl-CoA_hydra/iso"/>
</dbReference>
<reference evidence="2 3" key="1">
    <citation type="submission" date="2016-10" db="EMBL/GenBank/DDBJ databases">
        <authorList>
            <person name="Varghese N."/>
            <person name="Submissions S."/>
        </authorList>
    </citation>
    <scope>NUCLEOTIDE SEQUENCE [LARGE SCALE GENOMIC DNA]</scope>
    <source>
        <strain evidence="2 3">FF3</strain>
    </source>
</reference>
<dbReference type="GeneID" id="80819324"/>
<gene>
    <name evidence="2" type="ORF">SAMN04487940_11176</name>
</gene>
<proteinExistence type="inferred from homology"/>
<name>A0A975WBW4_9RHOB</name>
<accession>A0A975WBW4</accession>
<dbReference type="RefSeq" id="WP_083416074.1">
    <property type="nucleotide sequence ID" value="NZ_FNYY01000011.1"/>
</dbReference>
<dbReference type="GO" id="GO:0016853">
    <property type="term" value="F:isomerase activity"/>
    <property type="evidence" value="ECO:0007669"/>
    <property type="project" value="UniProtKB-KW"/>
</dbReference>
<dbReference type="Gene3D" id="1.10.12.10">
    <property type="entry name" value="Lyase 2-enoyl-coa Hydratase, Chain A, domain 2"/>
    <property type="match status" value="1"/>
</dbReference>
<evidence type="ECO:0000313" key="3">
    <source>
        <dbReference type="Proteomes" id="UP000182932"/>
    </source>
</evidence>
<dbReference type="PANTHER" id="PTHR43459:SF1">
    <property type="entry name" value="EG:BACN32G11.4 PROTEIN"/>
    <property type="match status" value="1"/>
</dbReference>
<comment type="similarity">
    <text evidence="1">Belongs to the enoyl-CoA hydratase/isomerase family.</text>
</comment>
<dbReference type="Proteomes" id="UP000182932">
    <property type="component" value="Unassembled WGS sequence"/>
</dbReference>
<dbReference type="CDD" id="cd06558">
    <property type="entry name" value="crotonase-like"/>
    <property type="match status" value="1"/>
</dbReference>
<comment type="caution">
    <text evidence="2">The sequence shown here is derived from an EMBL/GenBank/DDBJ whole genome shotgun (WGS) entry which is preliminary data.</text>
</comment>
<dbReference type="SUPFAM" id="SSF52096">
    <property type="entry name" value="ClpP/crotonase"/>
    <property type="match status" value="1"/>
</dbReference>
<dbReference type="EMBL" id="FNYY01000011">
    <property type="protein sequence ID" value="SEJ83019.1"/>
    <property type="molecule type" value="Genomic_DNA"/>
</dbReference>
<evidence type="ECO:0000313" key="2">
    <source>
        <dbReference type="EMBL" id="SEJ83019.1"/>
    </source>
</evidence>
<keyword evidence="3" id="KW-1185">Reference proteome</keyword>
<dbReference type="Pfam" id="PF00378">
    <property type="entry name" value="ECH_1"/>
    <property type="match status" value="1"/>
</dbReference>
<dbReference type="AlphaFoldDB" id="A0A975WBW4"/>
<dbReference type="InterPro" id="IPR014748">
    <property type="entry name" value="Enoyl-CoA_hydra_C"/>
</dbReference>
<evidence type="ECO:0000256" key="1">
    <source>
        <dbReference type="ARBA" id="ARBA00005254"/>
    </source>
</evidence>
<sequence length="265" mass="28286">MTELKMETLTCRIEDGLARVVLTQADRGNPIDGSFARDLCDLSVKLATNPEVRAVLLTAEGRFFSVGGDIKSFVKDRSALPSIVLNWTAMLHPAIGRFQKMNAPIVCAVHGDVAGGSVSLAAMSDFLFAAEGVKFTAAFSMIGYCADSGSTISLSNRMGLSRAKRFLLLSESLTAEEAETAGLVDYVVPAADLTASAEKLALKLAQGPTLAYGEIKRTIQSARTEGFEAQLENEAQALAKLAATDDAWEGLTAFAERRKPTFKAK</sequence>
<organism evidence="2 3">
    <name type="scientific">Marinovum algicola</name>
    <dbReference type="NCBI Taxonomy" id="42444"/>
    <lineage>
        <taxon>Bacteria</taxon>
        <taxon>Pseudomonadati</taxon>
        <taxon>Pseudomonadota</taxon>
        <taxon>Alphaproteobacteria</taxon>
        <taxon>Rhodobacterales</taxon>
        <taxon>Roseobacteraceae</taxon>
        <taxon>Marinovum</taxon>
    </lineage>
</organism>
<dbReference type="InterPro" id="IPR029045">
    <property type="entry name" value="ClpP/crotonase-like_dom_sf"/>
</dbReference>
<dbReference type="Gene3D" id="3.90.226.10">
    <property type="entry name" value="2-enoyl-CoA Hydratase, Chain A, domain 1"/>
    <property type="match status" value="1"/>
</dbReference>
<protein>
    <submittedName>
        <fullName evidence="2">2-(1,2-epoxy-1,2-dihydrophenyl)acetyl-CoA isomerase</fullName>
    </submittedName>
</protein>
<dbReference type="PANTHER" id="PTHR43459">
    <property type="entry name" value="ENOYL-COA HYDRATASE"/>
    <property type="match status" value="1"/>
</dbReference>
<keyword evidence="2" id="KW-0413">Isomerase</keyword>